<protein>
    <submittedName>
        <fullName evidence="1">Uncharacterized protein</fullName>
    </submittedName>
</protein>
<dbReference type="Proteomes" id="UP000322077">
    <property type="component" value="Unassembled WGS sequence"/>
</dbReference>
<sequence>MALGALSLSVTSGVQGRPFQAKINGLTTGKVEVLNDGAPGFSTVNGNVMSSGLPYPVSTVVLREYEPGVGDGYRDTRIDIQATTQAELDIIAANAVGSDRSVRRARLAGDISGGALIWSLLVEDDLGATRSADVTPFPLLGASVVTDFANDRYAGGSFASLITFSRTGPKTDLTVDNAPGYAFRTFEDGVPAISPGRGALMEHSATNLFLNSGAPVTQAVTVAAATWYTLWIADRAELDGSATISEGTATFAVVPADNTWGAVGGRTALHGKWVAIWTNTAGTVNITVAGSPRAVQFEAAAFGIPGPTSYVPSTGSAGVRNADNFSTAAGFLAALAGASGTMVVRSRYSYGTPNNGALVRIQSGAPLQRGQTFTQGLSHNNQGGNEATYSLGEGNRLSSTLEAVSWSATDRRVVANGGSVKVSTKLQQITTTAARLGFSNAWQGWIERIDVIPAQIADTQMRPFTTKRPAPDIAVYGDSLVSRASFPGGRSIPQHLAALTGKRVLNCGAENDQSTAIRTRFLNDALFDREIAIMAGRNNYSQGATVQADIAAMVAAIPHDRYLVLSVANINTATEFVGTANYDAIVALNAALAATYGARFLNVWQAMIDAYDPAEPMEVQDFANKVVPWRFRQISRAGTLVSDINNSATTFACSEIGGGPMKFASGEYVNVLTRTTNVINTSERGYLGTTAAAHTKDERYEQRETTHYSDAGRIFIAQQIAAKRATLGW</sequence>
<dbReference type="EMBL" id="VTOU01000003">
    <property type="protein sequence ID" value="TZG25585.1"/>
    <property type="molecule type" value="Genomic_DNA"/>
</dbReference>
<keyword evidence="2" id="KW-1185">Reference proteome</keyword>
<dbReference type="SUPFAM" id="SSF52266">
    <property type="entry name" value="SGNH hydrolase"/>
    <property type="match status" value="1"/>
</dbReference>
<dbReference type="Gene3D" id="3.40.50.1110">
    <property type="entry name" value="SGNH hydrolase"/>
    <property type="match status" value="1"/>
</dbReference>
<evidence type="ECO:0000313" key="2">
    <source>
        <dbReference type="Proteomes" id="UP000322077"/>
    </source>
</evidence>
<dbReference type="GO" id="GO:0016788">
    <property type="term" value="F:hydrolase activity, acting on ester bonds"/>
    <property type="evidence" value="ECO:0007669"/>
    <property type="project" value="UniProtKB-ARBA"/>
</dbReference>
<reference evidence="1 2" key="1">
    <citation type="submission" date="2019-08" db="EMBL/GenBank/DDBJ databases">
        <authorList>
            <person name="Wang G."/>
            <person name="Xu Z."/>
        </authorList>
    </citation>
    <scope>NUCLEOTIDE SEQUENCE [LARGE SCALE GENOMIC DNA]</scope>
    <source>
        <strain evidence="1 2">ZX</strain>
    </source>
</reference>
<comment type="caution">
    <text evidence="1">The sequence shown here is derived from an EMBL/GenBank/DDBJ whole genome shotgun (WGS) entry which is preliminary data.</text>
</comment>
<name>A0A5D9C6G6_9SPHN</name>
<evidence type="ECO:0000313" key="1">
    <source>
        <dbReference type="EMBL" id="TZG25585.1"/>
    </source>
</evidence>
<proteinExistence type="predicted"/>
<gene>
    <name evidence="1" type="ORF">FYJ91_11195</name>
</gene>
<dbReference type="InterPro" id="IPR036514">
    <property type="entry name" value="SGNH_hydro_sf"/>
</dbReference>
<accession>A0A5D9C6G6</accession>
<dbReference type="RefSeq" id="WP_149522393.1">
    <property type="nucleotide sequence ID" value="NZ_VTOU01000003.1"/>
</dbReference>
<dbReference type="AlphaFoldDB" id="A0A5D9C6G6"/>
<organism evidence="1 2">
    <name type="scientific">Sphingomonas montanisoli</name>
    <dbReference type="NCBI Taxonomy" id="2606412"/>
    <lineage>
        <taxon>Bacteria</taxon>
        <taxon>Pseudomonadati</taxon>
        <taxon>Pseudomonadota</taxon>
        <taxon>Alphaproteobacteria</taxon>
        <taxon>Sphingomonadales</taxon>
        <taxon>Sphingomonadaceae</taxon>
        <taxon>Sphingomonas</taxon>
    </lineage>
</organism>